<name>A0A4C1VSA4_EUMVA</name>
<protein>
    <submittedName>
        <fullName evidence="1">Uncharacterized protein</fullName>
    </submittedName>
</protein>
<dbReference type="Proteomes" id="UP000299102">
    <property type="component" value="Unassembled WGS sequence"/>
</dbReference>
<organism evidence="1 2">
    <name type="scientific">Eumeta variegata</name>
    <name type="common">Bagworm moth</name>
    <name type="synonym">Eumeta japonica</name>
    <dbReference type="NCBI Taxonomy" id="151549"/>
    <lineage>
        <taxon>Eukaryota</taxon>
        <taxon>Metazoa</taxon>
        <taxon>Ecdysozoa</taxon>
        <taxon>Arthropoda</taxon>
        <taxon>Hexapoda</taxon>
        <taxon>Insecta</taxon>
        <taxon>Pterygota</taxon>
        <taxon>Neoptera</taxon>
        <taxon>Endopterygota</taxon>
        <taxon>Lepidoptera</taxon>
        <taxon>Glossata</taxon>
        <taxon>Ditrysia</taxon>
        <taxon>Tineoidea</taxon>
        <taxon>Psychidae</taxon>
        <taxon>Oiketicinae</taxon>
        <taxon>Eumeta</taxon>
    </lineage>
</organism>
<proteinExistence type="predicted"/>
<evidence type="ECO:0000313" key="1">
    <source>
        <dbReference type="EMBL" id="GBP42026.1"/>
    </source>
</evidence>
<keyword evidence="2" id="KW-1185">Reference proteome</keyword>
<sequence>MQRSYHVEIDNVWLSFWKTHQRILMKKQASNQIYQGIRISKSSFNTPDILTDVIVASVGSDICAPNHLTRRAKVSGGLYASC</sequence>
<dbReference type="AlphaFoldDB" id="A0A4C1VSA4"/>
<gene>
    <name evidence="1" type="ORF">EVAR_95025_1</name>
</gene>
<reference evidence="1 2" key="1">
    <citation type="journal article" date="2019" name="Commun. Biol.">
        <title>The bagworm genome reveals a unique fibroin gene that provides high tensile strength.</title>
        <authorList>
            <person name="Kono N."/>
            <person name="Nakamura H."/>
            <person name="Ohtoshi R."/>
            <person name="Tomita M."/>
            <person name="Numata K."/>
            <person name="Arakawa K."/>
        </authorList>
    </citation>
    <scope>NUCLEOTIDE SEQUENCE [LARGE SCALE GENOMIC DNA]</scope>
</reference>
<accession>A0A4C1VSA4</accession>
<dbReference type="EMBL" id="BGZK01000410">
    <property type="protein sequence ID" value="GBP42026.1"/>
    <property type="molecule type" value="Genomic_DNA"/>
</dbReference>
<comment type="caution">
    <text evidence="1">The sequence shown here is derived from an EMBL/GenBank/DDBJ whole genome shotgun (WGS) entry which is preliminary data.</text>
</comment>
<evidence type="ECO:0000313" key="2">
    <source>
        <dbReference type="Proteomes" id="UP000299102"/>
    </source>
</evidence>